<dbReference type="PANTHER" id="PTHR37535">
    <property type="entry name" value="FLUG DOMAIN PROTEIN"/>
    <property type="match status" value="1"/>
</dbReference>
<feature type="compositionally biased region" description="Basic and acidic residues" evidence="2">
    <location>
        <begin position="1"/>
        <end position="15"/>
    </location>
</feature>
<evidence type="ECO:0000256" key="1">
    <source>
        <dbReference type="ARBA" id="ARBA00023172"/>
    </source>
</evidence>
<proteinExistence type="predicted"/>
<dbReference type="GO" id="GO:0015074">
    <property type="term" value="P:DNA integration"/>
    <property type="evidence" value="ECO:0007669"/>
    <property type="project" value="InterPro"/>
</dbReference>
<reference evidence="3" key="1">
    <citation type="submission" date="2023-06" db="EMBL/GenBank/DDBJ databases">
        <title>Genome-scale phylogeny and comparative genomics of the fungal order Sordariales.</title>
        <authorList>
            <consortium name="Lawrence Berkeley National Laboratory"/>
            <person name="Hensen N."/>
            <person name="Bonometti L."/>
            <person name="Westerberg I."/>
            <person name="Brannstrom I.O."/>
            <person name="Guillou S."/>
            <person name="Cros-Aarteil S."/>
            <person name="Calhoun S."/>
            <person name="Haridas S."/>
            <person name="Kuo A."/>
            <person name="Mondo S."/>
            <person name="Pangilinan J."/>
            <person name="Riley R."/>
            <person name="LaButti K."/>
            <person name="Andreopoulos B."/>
            <person name="Lipzen A."/>
            <person name="Chen C."/>
            <person name="Yanf M."/>
            <person name="Daum C."/>
            <person name="Ng V."/>
            <person name="Clum A."/>
            <person name="Steindorff A."/>
            <person name="Ohm R."/>
            <person name="Martin F."/>
            <person name="Silar P."/>
            <person name="Natvig D."/>
            <person name="Lalanne C."/>
            <person name="Gautier V."/>
            <person name="Ament-velasquez S.L."/>
            <person name="Kruys A."/>
            <person name="Hutchinson M.I."/>
            <person name="Powell A.J."/>
            <person name="Barry K."/>
            <person name="Miller A.N."/>
            <person name="Grigoriev I.V."/>
            <person name="Debuchy R."/>
            <person name="Gladieux P."/>
            <person name="Thoren M.H."/>
            <person name="Johannesson H."/>
        </authorList>
    </citation>
    <scope>NUCLEOTIDE SEQUENCE</scope>
    <source>
        <strain evidence="3">SMH2392-1A</strain>
    </source>
</reference>
<evidence type="ECO:0000313" key="4">
    <source>
        <dbReference type="Proteomes" id="UP001172101"/>
    </source>
</evidence>
<dbReference type="PANTHER" id="PTHR37535:SF3">
    <property type="entry name" value="FLUG DOMAIN-CONTAINING PROTEIN"/>
    <property type="match status" value="1"/>
</dbReference>
<name>A0AA40E4I3_9PEZI</name>
<organism evidence="3 4">
    <name type="scientific">Lasiosphaeria miniovina</name>
    <dbReference type="NCBI Taxonomy" id="1954250"/>
    <lineage>
        <taxon>Eukaryota</taxon>
        <taxon>Fungi</taxon>
        <taxon>Dikarya</taxon>
        <taxon>Ascomycota</taxon>
        <taxon>Pezizomycotina</taxon>
        <taxon>Sordariomycetes</taxon>
        <taxon>Sordariomycetidae</taxon>
        <taxon>Sordariales</taxon>
        <taxon>Lasiosphaeriaceae</taxon>
        <taxon>Lasiosphaeria</taxon>
    </lineage>
</organism>
<dbReference type="GO" id="GO:0006310">
    <property type="term" value="P:DNA recombination"/>
    <property type="evidence" value="ECO:0007669"/>
    <property type="project" value="UniProtKB-KW"/>
</dbReference>
<dbReference type="AlphaFoldDB" id="A0AA40E4I3"/>
<dbReference type="RefSeq" id="XP_060299656.1">
    <property type="nucleotide sequence ID" value="XM_060436786.1"/>
</dbReference>
<gene>
    <name evidence="3" type="ORF">B0T26DRAFT_636011</name>
</gene>
<dbReference type="Proteomes" id="UP001172101">
    <property type="component" value="Unassembled WGS sequence"/>
</dbReference>
<feature type="compositionally biased region" description="Acidic residues" evidence="2">
    <location>
        <begin position="18"/>
        <end position="29"/>
    </location>
</feature>
<dbReference type="Pfam" id="PF11917">
    <property type="entry name" value="DUF3435"/>
    <property type="match status" value="1"/>
</dbReference>
<protein>
    <submittedName>
        <fullName evidence="3">Uncharacterized protein</fullName>
    </submittedName>
</protein>
<sequence>MVRKRTADERRRCAEENGFNDDDTDVDDEPVPREALDYTKERCSGPGGKADQYIKGPLRKELGLSTATRPKKYLTLENYMYLEKQLWQNDGYDYVHEAYRVFISGKLKCHVFTPARLGEISEGSTRRGTGKGLRYKETVILVAWKDGEPELRFSLKREFAKAMHDKEQQRPTHLLYEHLPGQPLVVNPMLFLLAICLAAGAFKNYKTLKEVLDVRPPANQRYWVLEWSSHVLDLPVFPEVSVDGATNKIQTGNSFNTQLKALSIRAGISPVTVHSMRREALILATANGYSDRELMKFAAHTNKMTLTRDYLSSITVVDGLAGFLKLPLRSDQAEDFRSMTVNRNPELLQSLPAKTHDQLRQREDCVAITKKIDDLTLEISCAQKGAAARDLKSERGQLYEQRRVLEEEESNRIRGDQERIHPSERKEKVYVDQHRSRFDRLRHMMPERERLSVTLFCVAPMRGPEGESAIEDLISLVKNNCRVAYEPSLRPLRTQCAMPYHAAGRCQAQHCGVDMCPYCDVEVER</sequence>
<keyword evidence="1" id="KW-0233">DNA recombination</keyword>
<accession>A0AA40E4I3</accession>
<evidence type="ECO:0000313" key="3">
    <source>
        <dbReference type="EMBL" id="KAK0726800.1"/>
    </source>
</evidence>
<feature type="compositionally biased region" description="Basic and acidic residues" evidence="2">
    <location>
        <begin position="30"/>
        <end position="43"/>
    </location>
</feature>
<dbReference type="GeneID" id="85320056"/>
<dbReference type="InterPro" id="IPR011010">
    <property type="entry name" value="DNA_brk_join_enz"/>
</dbReference>
<dbReference type="Gene3D" id="1.10.443.10">
    <property type="entry name" value="Intergrase catalytic core"/>
    <property type="match status" value="1"/>
</dbReference>
<dbReference type="SUPFAM" id="SSF56349">
    <property type="entry name" value="DNA breaking-rejoining enzymes"/>
    <property type="match status" value="1"/>
</dbReference>
<dbReference type="InterPro" id="IPR021842">
    <property type="entry name" value="DUF3435"/>
</dbReference>
<keyword evidence="4" id="KW-1185">Reference proteome</keyword>
<evidence type="ECO:0000256" key="2">
    <source>
        <dbReference type="SAM" id="MobiDB-lite"/>
    </source>
</evidence>
<dbReference type="InterPro" id="IPR013762">
    <property type="entry name" value="Integrase-like_cat_sf"/>
</dbReference>
<dbReference type="GO" id="GO:0003677">
    <property type="term" value="F:DNA binding"/>
    <property type="evidence" value="ECO:0007669"/>
    <property type="project" value="InterPro"/>
</dbReference>
<dbReference type="EMBL" id="JAUIRO010000002">
    <property type="protein sequence ID" value="KAK0726800.1"/>
    <property type="molecule type" value="Genomic_DNA"/>
</dbReference>
<feature type="region of interest" description="Disordered" evidence="2">
    <location>
        <begin position="1"/>
        <end position="50"/>
    </location>
</feature>
<comment type="caution">
    <text evidence="3">The sequence shown here is derived from an EMBL/GenBank/DDBJ whole genome shotgun (WGS) entry which is preliminary data.</text>
</comment>